<protein>
    <submittedName>
        <fullName evidence="1">Uncharacterized protein</fullName>
    </submittedName>
</protein>
<sequence length="91" mass="10765">MKNGKWASDYHRHNIINNIRACQHFTRMHYAWFYRGRSSGSPDFRWPSHTQRCTVALFYLKFFAGLQQRGLLRFFTGFPFKAMASDASPPM</sequence>
<gene>
    <name evidence="1" type="ORF">EL17_15230</name>
</gene>
<dbReference type="STRING" id="1048983.EL17_15230"/>
<evidence type="ECO:0000313" key="1">
    <source>
        <dbReference type="EMBL" id="KEO72969.1"/>
    </source>
</evidence>
<keyword evidence="2" id="KW-1185">Reference proteome</keyword>
<reference evidence="1 2" key="1">
    <citation type="submission" date="2014-04" db="EMBL/GenBank/DDBJ databases">
        <title>Characterization and application of a salt tolerant electro-active bacterium.</title>
        <authorList>
            <person name="Yang L."/>
            <person name="Wei S."/>
            <person name="Tay Q.X.M."/>
        </authorList>
    </citation>
    <scope>NUCLEOTIDE SEQUENCE [LARGE SCALE GENOMIC DNA]</scope>
    <source>
        <strain evidence="1 2">LY1</strain>
    </source>
</reference>
<dbReference type="Proteomes" id="UP000027821">
    <property type="component" value="Unassembled WGS sequence"/>
</dbReference>
<comment type="caution">
    <text evidence="1">The sequence shown here is derived from an EMBL/GenBank/DDBJ whole genome shotgun (WGS) entry which is preliminary data.</text>
</comment>
<evidence type="ECO:0000313" key="2">
    <source>
        <dbReference type="Proteomes" id="UP000027821"/>
    </source>
</evidence>
<name>A0A074KVJ6_9BACT</name>
<dbReference type="EMBL" id="JMIH01000023">
    <property type="protein sequence ID" value="KEO72969.1"/>
    <property type="molecule type" value="Genomic_DNA"/>
</dbReference>
<accession>A0A074KVJ6</accession>
<proteinExistence type="predicted"/>
<organism evidence="1 2">
    <name type="scientific">Anditalea andensis</name>
    <dbReference type="NCBI Taxonomy" id="1048983"/>
    <lineage>
        <taxon>Bacteria</taxon>
        <taxon>Pseudomonadati</taxon>
        <taxon>Bacteroidota</taxon>
        <taxon>Cytophagia</taxon>
        <taxon>Cytophagales</taxon>
        <taxon>Cytophagaceae</taxon>
        <taxon>Anditalea</taxon>
    </lineage>
</organism>
<dbReference type="AlphaFoldDB" id="A0A074KVJ6"/>